<evidence type="ECO:0000313" key="2">
    <source>
        <dbReference type="EMBL" id="CAE8737545.1"/>
    </source>
</evidence>
<feature type="non-terminal residue" evidence="2">
    <location>
        <position position="103"/>
    </location>
</feature>
<dbReference type="EMBL" id="CAJNNW010036786">
    <property type="protein sequence ID" value="CAE8737545.1"/>
    <property type="molecule type" value="Genomic_DNA"/>
</dbReference>
<sequence length="103" mass="10632">RGLQPVQAKQRRSSRLGLTWSSSGGLAGTWNALSGGYGYGGQKPKNFPGGVPSGSAASGAPAEPTAADVDRLIARCLTHERPTALVQASKELLNACIEKLGEQ</sequence>
<gene>
    <name evidence="2" type="ORF">PGLA2088_LOCUS48819</name>
</gene>
<evidence type="ECO:0000256" key="1">
    <source>
        <dbReference type="SAM" id="MobiDB-lite"/>
    </source>
</evidence>
<comment type="caution">
    <text evidence="2">The sequence shown here is derived from an EMBL/GenBank/DDBJ whole genome shotgun (WGS) entry which is preliminary data.</text>
</comment>
<feature type="non-terminal residue" evidence="2">
    <location>
        <position position="1"/>
    </location>
</feature>
<dbReference type="Proteomes" id="UP000626109">
    <property type="component" value="Unassembled WGS sequence"/>
</dbReference>
<feature type="region of interest" description="Disordered" evidence="1">
    <location>
        <begin position="41"/>
        <end position="64"/>
    </location>
</feature>
<feature type="compositionally biased region" description="Low complexity" evidence="1">
    <location>
        <begin position="48"/>
        <end position="64"/>
    </location>
</feature>
<evidence type="ECO:0000313" key="3">
    <source>
        <dbReference type="Proteomes" id="UP000626109"/>
    </source>
</evidence>
<proteinExistence type="predicted"/>
<protein>
    <submittedName>
        <fullName evidence="2">Uncharacterized protein</fullName>
    </submittedName>
</protein>
<reference evidence="2" key="1">
    <citation type="submission" date="2021-02" db="EMBL/GenBank/DDBJ databases">
        <authorList>
            <person name="Dougan E. K."/>
            <person name="Rhodes N."/>
            <person name="Thang M."/>
            <person name="Chan C."/>
        </authorList>
    </citation>
    <scope>NUCLEOTIDE SEQUENCE</scope>
</reference>
<dbReference type="AlphaFoldDB" id="A0A813LT57"/>
<accession>A0A813LT57</accession>
<name>A0A813LT57_POLGL</name>
<organism evidence="2 3">
    <name type="scientific">Polarella glacialis</name>
    <name type="common">Dinoflagellate</name>
    <dbReference type="NCBI Taxonomy" id="89957"/>
    <lineage>
        <taxon>Eukaryota</taxon>
        <taxon>Sar</taxon>
        <taxon>Alveolata</taxon>
        <taxon>Dinophyceae</taxon>
        <taxon>Suessiales</taxon>
        <taxon>Suessiaceae</taxon>
        <taxon>Polarella</taxon>
    </lineage>
</organism>